<evidence type="ECO:0000313" key="2">
    <source>
        <dbReference type="Proteomes" id="UP001254770"/>
    </source>
</evidence>
<name>A0AAW8TDK1_9ENTE</name>
<dbReference type="EMBL" id="JARPXL010000041">
    <property type="protein sequence ID" value="MDT2546694.1"/>
    <property type="molecule type" value="Genomic_DNA"/>
</dbReference>
<evidence type="ECO:0000313" key="1">
    <source>
        <dbReference type="EMBL" id="MDT2546694.1"/>
    </source>
</evidence>
<proteinExistence type="predicted"/>
<dbReference type="RefSeq" id="WP_311880549.1">
    <property type="nucleotide sequence ID" value="NZ_JARPXL010000041.1"/>
</dbReference>
<comment type="caution">
    <text evidence="1">The sequence shown here is derived from an EMBL/GenBank/DDBJ whole genome shotgun (WGS) entry which is preliminary data.</text>
</comment>
<dbReference type="Proteomes" id="UP001254770">
    <property type="component" value="Unassembled WGS sequence"/>
</dbReference>
<protein>
    <submittedName>
        <fullName evidence="1">Uncharacterized protein</fullName>
    </submittedName>
</protein>
<accession>A0AAW8TDK1</accession>
<sequence length="48" mass="5739">MKDVDDSDYHYLLHLFGEVEKGDDYMDGADFIKQFLSAEDLRILEERR</sequence>
<reference evidence="1" key="1">
    <citation type="submission" date="2023-03" db="EMBL/GenBank/DDBJ databases">
        <authorList>
            <person name="Shen W."/>
            <person name="Cai J."/>
        </authorList>
    </citation>
    <scope>NUCLEOTIDE SEQUENCE</scope>
    <source>
        <strain evidence="1">Y15</strain>
    </source>
</reference>
<gene>
    <name evidence="1" type="ORF">P7D69_20395</name>
</gene>
<organism evidence="1 2">
    <name type="scientific">Enterococcus raffinosus</name>
    <dbReference type="NCBI Taxonomy" id="71452"/>
    <lineage>
        <taxon>Bacteria</taxon>
        <taxon>Bacillati</taxon>
        <taxon>Bacillota</taxon>
        <taxon>Bacilli</taxon>
        <taxon>Lactobacillales</taxon>
        <taxon>Enterococcaceae</taxon>
        <taxon>Enterococcus</taxon>
    </lineage>
</organism>
<dbReference type="AlphaFoldDB" id="A0AAW8TDK1"/>